<dbReference type="GO" id="GO:0007076">
    <property type="term" value="P:mitotic chromosome condensation"/>
    <property type="evidence" value="ECO:0007669"/>
    <property type="project" value="InterPro"/>
</dbReference>
<evidence type="ECO:0000256" key="7">
    <source>
        <dbReference type="ARBA" id="ARBA00023306"/>
    </source>
</evidence>
<feature type="region of interest" description="Disordered" evidence="9">
    <location>
        <begin position="82"/>
        <end position="102"/>
    </location>
</feature>
<sequence>MTADNEISIKEAFQRAQKGHNNKAKLVASLKSRYTKLEDKTLFHEEFLHCLKYAMIVYRREPAVENVIEFAARFATCFQAAPKAEEEEEDSEQQQEDEEDEEDEHPFLNLIFNFLLESHKANSHAVRFRACQLINKMLGSMAENAQIDDDLFDRIHQAMLVRVTDKFPNVRIQAALAMTRLQQPRDPDCPTINGLYFFVHFSFRPALLTEPHHLFQLCFSSCCVAYMLILDNDSNAEVRRAVLSCIAMSPRTLPKVIKRTRDVKENVRKLAYQVLADKVHIKALTIAQRVGLLQQGLRDTSEAVREVVCSRLLPAWLLRLDGDIIELLHRIDVENCAETALGMLKAIFNGALSEELQQNRVQLDNRRLIPVESLSCETVLYWRALCEFVKAKGDEGDEMLEQVLPDAATYADYLYGYLKAVPVLSEEQRADFTQLELVMTKEFVSQQLIHLIGCLDTNEEGGRKRVLAVLQDMLGLAQTPSSLGALLTEKLLSLIPDDQRRIQTVGCVSHPAVLHSSVSLHPSALWSRLPQVAEIISDVREPITEPSQPLDENESRRQQVQLAEVKVRILEAKQTLEECISAQDFSRAAKLKDSITELEERRNHILKEIEESRQGADREVRSEKNDPETLLRCLTMCAELLKQMSMKTRIGPTISALMSSLVSHTRLPFILQIEDFVFPLVLVETQSGAKRAESLVSDLRQQVLPSIANAHPAVRNMAVVCLGTCTLHSKELAKTHMVLLLQIAQLDEVKIRISALRAIIDLLLVFGFQLLSEAAPAQAGPSSLSPDRQEAEAAAGGEKAEAPEDSSQSVLLMLSEFLDSEVEGGGGEKKRFLFPLTSAEDSFGCFQVSDLRTETAEGLAKLMYTGRMSSAKIFSRLVLLWYNPLTEDDTRLRHCLGVFFQLFARESRVHQEVVEESFLPTVRTLMNAPATSPLAEVDVNNVVELLVELTRPSALIKPPANTEEVCVHDYLAVRMCGEMLKDSTAPEVRLYAKTLGNLELSSDETVRTDLQTLLQQLVQMLQQMTCLNLPKNPKERWRERSRVRPCDASLPQSQDRSLGEDQAGPQPSH</sequence>
<reference evidence="11" key="1">
    <citation type="journal article" date="2004" name="Nature">
        <title>Genome duplication in the teleost fish Tetraodon nigroviridis reveals the early vertebrate proto-karyotype.</title>
        <authorList>
            <person name="Jaillon O."/>
            <person name="Aury J.-M."/>
            <person name="Brunet F."/>
            <person name="Petit J.-L."/>
            <person name="Stange-Thomann N."/>
            <person name="Mauceli E."/>
            <person name="Bouneau L."/>
            <person name="Fischer C."/>
            <person name="Ozouf-Costaz C."/>
            <person name="Bernot A."/>
            <person name="Nicaud S."/>
            <person name="Jaffe D."/>
            <person name="Fisher S."/>
            <person name="Lutfalla G."/>
            <person name="Dossat C."/>
            <person name="Segurens B."/>
            <person name="Dasilva C."/>
            <person name="Salanoubat M."/>
            <person name="Levy M."/>
            <person name="Boudet N."/>
            <person name="Castellano S."/>
            <person name="Anthouard V."/>
            <person name="Jubin C."/>
            <person name="Castelli V."/>
            <person name="Katinka M."/>
            <person name="Vacherie B."/>
            <person name="Biemont C."/>
            <person name="Skalli Z."/>
            <person name="Cattolico L."/>
            <person name="Poulain J."/>
            <person name="De Berardinis V."/>
            <person name="Cruaud C."/>
            <person name="Duprat S."/>
            <person name="Brottier P."/>
            <person name="Coutanceau J.-P."/>
            <person name="Gouzy J."/>
            <person name="Parra G."/>
            <person name="Lardier G."/>
            <person name="Chapple C."/>
            <person name="McKernan K.J."/>
            <person name="McEwan P."/>
            <person name="Bosak S."/>
            <person name="Kellis M."/>
            <person name="Volff J.-N."/>
            <person name="Guigo R."/>
            <person name="Zody M.C."/>
            <person name="Mesirov J."/>
            <person name="Lindblad-Toh K."/>
            <person name="Birren B."/>
            <person name="Nusbaum C."/>
            <person name="Kahn D."/>
            <person name="Robinson-Rechavi M."/>
            <person name="Laudet V."/>
            <person name="Schachter V."/>
            <person name="Quetier F."/>
            <person name="Saurin W."/>
            <person name="Scarpelli C."/>
            <person name="Wincker P."/>
            <person name="Lander E.S."/>
            <person name="Weissenbach J."/>
            <person name="Roest Crollius H."/>
        </authorList>
    </citation>
    <scope>NUCLEOTIDE SEQUENCE [LARGE SCALE GENOMIC DNA]</scope>
</reference>
<dbReference type="InterPro" id="IPR027165">
    <property type="entry name" value="CND3"/>
</dbReference>
<dbReference type="OrthoDB" id="27187at2759"/>
<organism evidence="11">
    <name type="scientific">Tetraodon nigroviridis</name>
    <name type="common">Spotted green pufferfish</name>
    <name type="synonym">Chelonodon nigroviridis</name>
    <dbReference type="NCBI Taxonomy" id="99883"/>
    <lineage>
        <taxon>Eukaryota</taxon>
        <taxon>Metazoa</taxon>
        <taxon>Chordata</taxon>
        <taxon>Craniata</taxon>
        <taxon>Vertebrata</taxon>
        <taxon>Euteleostomi</taxon>
        <taxon>Actinopterygii</taxon>
        <taxon>Neopterygii</taxon>
        <taxon>Teleostei</taxon>
        <taxon>Neoteleostei</taxon>
        <taxon>Acanthomorphata</taxon>
        <taxon>Eupercaria</taxon>
        <taxon>Tetraodontiformes</taxon>
        <taxon>Tetradontoidea</taxon>
        <taxon>Tetraodontidae</taxon>
        <taxon>Tetraodon</taxon>
    </lineage>
</organism>
<dbReference type="InterPro" id="IPR016024">
    <property type="entry name" value="ARM-type_fold"/>
</dbReference>
<dbReference type="Pfam" id="PF02151">
    <property type="entry name" value="UVR"/>
    <property type="match status" value="1"/>
</dbReference>
<feature type="domain" description="UVR" evidence="10">
    <location>
        <begin position="566"/>
        <end position="601"/>
    </location>
</feature>
<keyword evidence="7" id="KW-0131">Cell cycle</keyword>
<dbReference type="SUPFAM" id="SSF48371">
    <property type="entry name" value="ARM repeat"/>
    <property type="match status" value="1"/>
</dbReference>
<accession>Q4T325</accession>
<evidence type="ECO:0000256" key="3">
    <source>
        <dbReference type="ARBA" id="ARBA00022454"/>
    </source>
</evidence>
<name>Q4T325_TETNG</name>
<keyword evidence="5" id="KW-0498">Mitosis</keyword>
<evidence type="ECO:0000256" key="5">
    <source>
        <dbReference type="ARBA" id="ARBA00022776"/>
    </source>
</evidence>
<dbReference type="EMBL" id="CAAE01010129">
    <property type="protein sequence ID" value="CAF92707.1"/>
    <property type="molecule type" value="Genomic_DNA"/>
</dbReference>
<dbReference type="Gene3D" id="1.25.10.10">
    <property type="entry name" value="Leucine-rich Repeat Variant"/>
    <property type="match status" value="1"/>
</dbReference>
<dbReference type="Pfam" id="PF12719">
    <property type="entry name" value="Cnd3"/>
    <property type="match status" value="1"/>
</dbReference>
<feature type="compositionally biased region" description="Acidic residues" evidence="9">
    <location>
        <begin position="85"/>
        <end position="102"/>
    </location>
</feature>
<dbReference type="AlphaFoldDB" id="Q4T325"/>
<keyword evidence="4" id="KW-0132">Cell division</keyword>
<proteinExistence type="inferred from homology"/>
<evidence type="ECO:0000256" key="4">
    <source>
        <dbReference type="ARBA" id="ARBA00022618"/>
    </source>
</evidence>
<evidence type="ECO:0000256" key="6">
    <source>
        <dbReference type="ARBA" id="ARBA00023067"/>
    </source>
</evidence>
<dbReference type="PROSITE" id="PS50151">
    <property type="entry name" value="UVR"/>
    <property type="match status" value="1"/>
</dbReference>
<comment type="caution">
    <text evidence="11">The sequence shown here is derived from an EMBL/GenBank/DDBJ whole genome shotgun (WGS) entry which is preliminary data.</text>
</comment>
<evidence type="ECO:0000256" key="9">
    <source>
        <dbReference type="SAM" id="MobiDB-lite"/>
    </source>
</evidence>
<protein>
    <submittedName>
        <fullName evidence="11">(spotted green pufferfish) hypothetical protein</fullName>
    </submittedName>
</protein>
<gene>
    <name evidence="11" type="ORF">GSTENG00008047001</name>
</gene>
<reference evidence="11" key="2">
    <citation type="submission" date="2004-02" db="EMBL/GenBank/DDBJ databases">
        <authorList>
            <consortium name="Genoscope"/>
            <consortium name="Whitehead Institute Centre for Genome Research"/>
        </authorList>
    </citation>
    <scope>NUCLEOTIDE SEQUENCE</scope>
</reference>
<evidence type="ECO:0000256" key="8">
    <source>
        <dbReference type="SAM" id="Coils"/>
    </source>
</evidence>
<comment type="subcellular location">
    <subcellularLocation>
        <location evidence="1">Chromosome</location>
    </subcellularLocation>
</comment>
<evidence type="ECO:0000313" key="11">
    <source>
        <dbReference type="EMBL" id="CAF92707.1"/>
    </source>
</evidence>
<dbReference type="GO" id="GO:0000796">
    <property type="term" value="C:condensin complex"/>
    <property type="evidence" value="ECO:0007669"/>
    <property type="project" value="InterPro"/>
</dbReference>
<dbReference type="GO" id="GO:0005737">
    <property type="term" value="C:cytoplasm"/>
    <property type="evidence" value="ECO:0007669"/>
    <property type="project" value="TreeGrafter"/>
</dbReference>
<dbReference type="GO" id="GO:0051301">
    <property type="term" value="P:cell division"/>
    <property type="evidence" value="ECO:0007669"/>
    <property type="project" value="UniProtKB-KW"/>
</dbReference>
<evidence type="ECO:0000256" key="2">
    <source>
        <dbReference type="ARBA" id="ARBA00006533"/>
    </source>
</evidence>
<feature type="region of interest" description="Disordered" evidence="9">
    <location>
        <begin position="1032"/>
        <end position="1069"/>
    </location>
</feature>
<evidence type="ECO:0000259" key="10">
    <source>
        <dbReference type="PROSITE" id="PS50151"/>
    </source>
</evidence>
<evidence type="ECO:0000256" key="1">
    <source>
        <dbReference type="ARBA" id="ARBA00004286"/>
    </source>
</evidence>
<dbReference type="InterPro" id="IPR025977">
    <property type="entry name" value="Cnd3_C"/>
</dbReference>
<keyword evidence="6" id="KW-0226">DNA condensation</keyword>
<dbReference type="KEGG" id="tng:GSTEN00008047G001"/>
<dbReference type="PANTHER" id="PTHR14418:SF5">
    <property type="entry name" value="CONDENSIN COMPLEX SUBUNIT 3"/>
    <property type="match status" value="1"/>
</dbReference>
<feature type="region of interest" description="Disordered" evidence="9">
    <location>
        <begin position="777"/>
        <end position="806"/>
    </location>
</feature>
<dbReference type="InterPro" id="IPR011989">
    <property type="entry name" value="ARM-like"/>
</dbReference>
<dbReference type="InterPro" id="IPR001943">
    <property type="entry name" value="UVR_dom"/>
</dbReference>
<keyword evidence="3" id="KW-0158">Chromosome</keyword>
<comment type="similarity">
    <text evidence="2">Belongs to the CND3 (condensin subunit 3) family.</text>
</comment>
<dbReference type="Gene3D" id="4.10.860.10">
    <property type="entry name" value="UVR domain"/>
    <property type="match status" value="1"/>
</dbReference>
<feature type="compositionally biased region" description="Basic and acidic residues" evidence="9">
    <location>
        <begin position="1032"/>
        <end position="1045"/>
    </location>
</feature>
<dbReference type="PANTHER" id="PTHR14418">
    <property type="entry name" value="CONDENSIN COMPLEX SUBUNIT 3-RELATED"/>
    <property type="match status" value="1"/>
</dbReference>
<feature type="coiled-coil region" evidence="8">
    <location>
        <begin position="588"/>
        <end position="626"/>
    </location>
</feature>
<keyword evidence="8" id="KW-0175">Coiled coil</keyword>
<dbReference type="GO" id="GO:0000793">
    <property type="term" value="C:condensed chromosome"/>
    <property type="evidence" value="ECO:0007669"/>
    <property type="project" value="TreeGrafter"/>
</dbReference>